<comment type="caution">
    <text evidence="2">The sequence shown here is derived from an EMBL/GenBank/DDBJ whole genome shotgun (WGS) entry which is preliminary data.</text>
</comment>
<sequence>MPSMMSMEGSFYTSYYQTWIGDNPNSTLSERVAILQESSTIIQCSAHKSNYTTKFDFVNGRQTVNTNISDIDEATLNATAFVLSNFTQIVDSSNSSGSRPTTCPNFGTDDKCVVNLQLINDLSYQAIFEAFIETFIGMVHWRRVGSRERRFLFTSTSQVQSTILARSPELAFLHEPNDLLGDIAKTMQEQASAQHDAPFTGLDMASLLPSPITQTQSLGRALEELFQNITISLMGVPELQANESSIFYPEPTLVEFTMEESVYAYAATKLWLAYGLAIGVTTLIVVFACVAIMLNQASYSNDFSTWLRLSLGSDISNDFEGKDLAGEDPLPEYIENASIEFPHAHRGDQSSAAAYGLMQVQREHVEPKSSRSDIAEYGGDRRSRGLQATHLL</sequence>
<proteinExistence type="predicted"/>
<dbReference type="RefSeq" id="XP_044661187.1">
    <property type="nucleotide sequence ID" value="XM_044805252.1"/>
</dbReference>
<dbReference type="PANTHER" id="PTHR35041:SF6">
    <property type="entry name" value="FORMYLMETHIONINE DEFORMYLASE-LIKE PROTEIN-RELATED"/>
    <property type="match status" value="1"/>
</dbReference>
<evidence type="ECO:0000313" key="2">
    <source>
        <dbReference type="EMBL" id="GIZ46700.1"/>
    </source>
</evidence>
<gene>
    <name evidence="2" type="ORF">CKM354_000981400</name>
</gene>
<keyword evidence="1" id="KW-0812">Transmembrane</keyword>
<dbReference type="PANTHER" id="PTHR35041">
    <property type="entry name" value="MEDIATOR OF RNA POLYMERASE II TRANSCRIPTION SUBUNIT 1"/>
    <property type="match status" value="1"/>
</dbReference>
<dbReference type="Proteomes" id="UP000825890">
    <property type="component" value="Unassembled WGS sequence"/>
</dbReference>
<evidence type="ECO:0000256" key="1">
    <source>
        <dbReference type="SAM" id="Phobius"/>
    </source>
</evidence>
<dbReference type="EMBL" id="BOLY01000006">
    <property type="protein sequence ID" value="GIZ46700.1"/>
    <property type="molecule type" value="Genomic_DNA"/>
</dbReference>
<reference evidence="2 3" key="1">
    <citation type="submission" date="2021-01" db="EMBL/GenBank/DDBJ databases">
        <title>Cercospora kikuchii MAFF 305040 whole genome shotgun sequence.</title>
        <authorList>
            <person name="Kashiwa T."/>
            <person name="Suzuki T."/>
        </authorList>
    </citation>
    <scope>NUCLEOTIDE SEQUENCE [LARGE SCALE GENOMIC DNA]</scope>
    <source>
        <strain evidence="2 3">MAFF 305040</strain>
    </source>
</reference>
<protein>
    <submittedName>
        <fullName evidence="2">Uncharacterized protein</fullName>
    </submittedName>
</protein>
<organism evidence="2 3">
    <name type="scientific">Cercospora kikuchii</name>
    <dbReference type="NCBI Taxonomy" id="84275"/>
    <lineage>
        <taxon>Eukaryota</taxon>
        <taxon>Fungi</taxon>
        <taxon>Dikarya</taxon>
        <taxon>Ascomycota</taxon>
        <taxon>Pezizomycotina</taxon>
        <taxon>Dothideomycetes</taxon>
        <taxon>Dothideomycetidae</taxon>
        <taxon>Mycosphaerellales</taxon>
        <taxon>Mycosphaerellaceae</taxon>
        <taxon>Cercospora</taxon>
    </lineage>
</organism>
<accession>A0A9P3CU59</accession>
<dbReference type="AlphaFoldDB" id="A0A9P3CU59"/>
<dbReference type="GeneID" id="68295389"/>
<keyword evidence="1" id="KW-1133">Transmembrane helix</keyword>
<keyword evidence="1" id="KW-0472">Membrane</keyword>
<evidence type="ECO:0000313" key="3">
    <source>
        <dbReference type="Proteomes" id="UP000825890"/>
    </source>
</evidence>
<keyword evidence="3" id="KW-1185">Reference proteome</keyword>
<name>A0A9P3CU59_9PEZI</name>
<feature type="transmembrane region" description="Helical" evidence="1">
    <location>
        <begin position="271"/>
        <end position="294"/>
    </location>
</feature>
<dbReference type="OrthoDB" id="3638211at2759"/>